<proteinExistence type="predicted"/>
<accession>A0A2J6PT70</accession>
<evidence type="ECO:0000313" key="2">
    <source>
        <dbReference type="Proteomes" id="UP000235672"/>
    </source>
</evidence>
<keyword evidence="2" id="KW-1185">Reference proteome</keyword>
<dbReference type="Proteomes" id="UP000235672">
    <property type="component" value="Unassembled WGS sequence"/>
</dbReference>
<name>A0A2J6PT70_9HELO</name>
<sequence length="129" mass="14546">MLAMCRSSRRREWLQRAAKRRFCFVIGATSSLFRLRSKEKLHVLSRLQEDGPTYWAETMALTPINFICSVVALPSADASPSADRCDAPWVPVDHKRCHMPLTRSGNAAWDYISNHSQQALQALQGCALL</sequence>
<organism evidence="1 2">
    <name type="scientific">Hyaloscypha hepaticicola</name>
    <dbReference type="NCBI Taxonomy" id="2082293"/>
    <lineage>
        <taxon>Eukaryota</taxon>
        <taxon>Fungi</taxon>
        <taxon>Dikarya</taxon>
        <taxon>Ascomycota</taxon>
        <taxon>Pezizomycotina</taxon>
        <taxon>Leotiomycetes</taxon>
        <taxon>Helotiales</taxon>
        <taxon>Hyaloscyphaceae</taxon>
        <taxon>Hyaloscypha</taxon>
    </lineage>
</organism>
<gene>
    <name evidence="1" type="ORF">NA56DRAFT_708111</name>
</gene>
<protein>
    <submittedName>
        <fullName evidence="1">Uncharacterized protein</fullName>
    </submittedName>
</protein>
<dbReference type="EMBL" id="KZ613501">
    <property type="protein sequence ID" value="PMD17230.1"/>
    <property type="molecule type" value="Genomic_DNA"/>
</dbReference>
<dbReference type="AlphaFoldDB" id="A0A2J6PT70"/>
<evidence type="ECO:0000313" key="1">
    <source>
        <dbReference type="EMBL" id="PMD17230.1"/>
    </source>
</evidence>
<reference evidence="1 2" key="1">
    <citation type="submission" date="2016-05" db="EMBL/GenBank/DDBJ databases">
        <title>A degradative enzymes factory behind the ericoid mycorrhizal symbiosis.</title>
        <authorList>
            <consortium name="DOE Joint Genome Institute"/>
            <person name="Martino E."/>
            <person name="Morin E."/>
            <person name="Grelet G."/>
            <person name="Kuo A."/>
            <person name="Kohler A."/>
            <person name="Daghino S."/>
            <person name="Barry K."/>
            <person name="Choi C."/>
            <person name="Cichocki N."/>
            <person name="Clum A."/>
            <person name="Copeland A."/>
            <person name="Hainaut M."/>
            <person name="Haridas S."/>
            <person name="Labutti K."/>
            <person name="Lindquist E."/>
            <person name="Lipzen A."/>
            <person name="Khouja H.-R."/>
            <person name="Murat C."/>
            <person name="Ohm R."/>
            <person name="Olson A."/>
            <person name="Spatafora J."/>
            <person name="Veneault-Fourrey C."/>
            <person name="Henrissat B."/>
            <person name="Grigoriev I."/>
            <person name="Martin F."/>
            <person name="Perotto S."/>
        </authorList>
    </citation>
    <scope>NUCLEOTIDE SEQUENCE [LARGE SCALE GENOMIC DNA]</scope>
    <source>
        <strain evidence="1 2">UAMH 7357</strain>
    </source>
</reference>